<evidence type="ECO:0000256" key="2">
    <source>
        <dbReference type="ARBA" id="ARBA00023002"/>
    </source>
</evidence>
<name>A0A0R2N0N7_9LACO</name>
<dbReference type="InterPro" id="IPR057326">
    <property type="entry name" value="KR_dom"/>
</dbReference>
<dbReference type="PANTHER" id="PTHR44196:SF1">
    <property type="entry name" value="DEHYDROGENASE_REDUCTASE SDR FAMILY MEMBER 7B"/>
    <property type="match status" value="1"/>
</dbReference>
<evidence type="ECO:0000313" key="5">
    <source>
        <dbReference type="EMBL" id="KRO18306.1"/>
    </source>
</evidence>
<dbReference type="GO" id="GO:0016491">
    <property type="term" value="F:oxidoreductase activity"/>
    <property type="evidence" value="ECO:0007669"/>
    <property type="project" value="UniProtKB-KW"/>
</dbReference>
<dbReference type="SMART" id="SM00822">
    <property type="entry name" value="PKS_KR"/>
    <property type="match status" value="1"/>
</dbReference>
<dbReference type="PRINTS" id="PR00080">
    <property type="entry name" value="SDRFAMILY"/>
</dbReference>
<sequence>MITMVDLQQQIVVVTGGSSGLGKAIGLNAAKAGATVVFLARRQQELQQAQAEATALSGQPAYAYVLDVADPVAIEAVVQRIEREVGTVDILVNAAGFGRFDLALDMPMTTVEQLFRVNVLGVMYMTQLIGRQMATAHHGHIINIASMAGKMATPKSAIYAATKAAVIGYSNGLRLELKPLGVKVTTVNPGPIRTEFFERAQATDYEAAVDWITLDPDKLAKRIVNAMTRSVREINAPAIMQVGATLYTLMPHVGDFFAGGIFNRK</sequence>
<dbReference type="PRINTS" id="PR00081">
    <property type="entry name" value="GDHRDH"/>
</dbReference>
<dbReference type="GO" id="GO:0016020">
    <property type="term" value="C:membrane"/>
    <property type="evidence" value="ECO:0007669"/>
    <property type="project" value="TreeGrafter"/>
</dbReference>
<dbReference type="InterPro" id="IPR020904">
    <property type="entry name" value="Sc_DH/Rdtase_CS"/>
</dbReference>
<gene>
    <name evidence="5" type="ORF">IV56_GL001438</name>
</gene>
<keyword evidence="2" id="KW-0560">Oxidoreductase</keyword>
<evidence type="ECO:0000313" key="6">
    <source>
        <dbReference type="Proteomes" id="UP000050969"/>
    </source>
</evidence>
<reference evidence="5 6" key="1">
    <citation type="journal article" date="2015" name="Genome Announc.">
        <title>Expanding the biotechnology potential of lactobacilli through comparative genomics of 213 strains and associated genera.</title>
        <authorList>
            <person name="Sun Z."/>
            <person name="Harris H.M."/>
            <person name="McCann A."/>
            <person name="Guo C."/>
            <person name="Argimon S."/>
            <person name="Zhang W."/>
            <person name="Yang X."/>
            <person name="Jeffery I.B."/>
            <person name="Cooney J.C."/>
            <person name="Kagawa T.F."/>
            <person name="Liu W."/>
            <person name="Song Y."/>
            <person name="Salvetti E."/>
            <person name="Wrobel A."/>
            <person name="Rasinkangas P."/>
            <person name="Parkhill J."/>
            <person name="Rea M.C."/>
            <person name="O'Sullivan O."/>
            <person name="Ritari J."/>
            <person name="Douillard F.P."/>
            <person name="Paul Ross R."/>
            <person name="Yang R."/>
            <person name="Briner A.E."/>
            <person name="Felis G.E."/>
            <person name="de Vos W.M."/>
            <person name="Barrangou R."/>
            <person name="Klaenhammer T.R."/>
            <person name="Caufield P.W."/>
            <person name="Cui Y."/>
            <person name="Zhang H."/>
            <person name="O'Toole P.W."/>
        </authorList>
    </citation>
    <scope>NUCLEOTIDE SEQUENCE [LARGE SCALE GENOMIC DNA]</scope>
    <source>
        <strain evidence="5 6">DSM 24301</strain>
    </source>
</reference>
<dbReference type="Pfam" id="PF00106">
    <property type="entry name" value="adh_short"/>
    <property type="match status" value="1"/>
</dbReference>
<dbReference type="Proteomes" id="UP000050969">
    <property type="component" value="Unassembled WGS sequence"/>
</dbReference>
<organism evidence="5 6">
    <name type="scientific">Lacticaseibacillus saniviri JCM 17471 = DSM 24301</name>
    <dbReference type="NCBI Taxonomy" id="1293598"/>
    <lineage>
        <taxon>Bacteria</taxon>
        <taxon>Bacillati</taxon>
        <taxon>Bacillota</taxon>
        <taxon>Bacilli</taxon>
        <taxon>Lactobacillales</taxon>
        <taxon>Lactobacillaceae</taxon>
        <taxon>Lacticaseibacillus</taxon>
    </lineage>
</organism>
<evidence type="ECO:0000256" key="3">
    <source>
        <dbReference type="RuleBase" id="RU000363"/>
    </source>
</evidence>
<dbReference type="STRING" id="1293598.IV56_GL001438"/>
<dbReference type="SUPFAM" id="SSF51735">
    <property type="entry name" value="NAD(P)-binding Rossmann-fold domains"/>
    <property type="match status" value="1"/>
</dbReference>
<comment type="similarity">
    <text evidence="1 3">Belongs to the short-chain dehydrogenases/reductases (SDR) family.</text>
</comment>
<keyword evidence="6" id="KW-1185">Reference proteome</keyword>
<dbReference type="PATRIC" id="fig|1293598.4.peg.1503"/>
<proteinExistence type="inferred from homology"/>
<dbReference type="Gene3D" id="3.40.50.720">
    <property type="entry name" value="NAD(P)-binding Rossmann-like Domain"/>
    <property type="match status" value="1"/>
</dbReference>
<evidence type="ECO:0000256" key="1">
    <source>
        <dbReference type="ARBA" id="ARBA00006484"/>
    </source>
</evidence>
<feature type="domain" description="Ketoreductase" evidence="4">
    <location>
        <begin position="10"/>
        <end position="195"/>
    </location>
</feature>
<dbReference type="InterPro" id="IPR002347">
    <property type="entry name" value="SDR_fam"/>
</dbReference>
<dbReference type="EMBL" id="JQCE01000005">
    <property type="protein sequence ID" value="KRO18306.1"/>
    <property type="molecule type" value="Genomic_DNA"/>
</dbReference>
<accession>A0A0R2N0N7</accession>
<dbReference type="AlphaFoldDB" id="A0A0R2N0N7"/>
<dbReference type="InterPro" id="IPR036291">
    <property type="entry name" value="NAD(P)-bd_dom_sf"/>
</dbReference>
<evidence type="ECO:0000259" key="4">
    <source>
        <dbReference type="SMART" id="SM00822"/>
    </source>
</evidence>
<dbReference type="PROSITE" id="PS00061">
    <property type="entry name" value="ADH_SHORT"/>
    <property type="match status" value="1"/>
</dbReference>
<dbReference type="PANTHER" id="PTHR44196">
    <property type="entry name" value="DEHYDROGENASE/REDUCTASE SDR FAMILY MEMBER 7B"/>
    <property type="match status" value="1"/>
</dbReference>
<protein>
    <submittedName>
        <fullName evidence="5">Short-chain dehydrogenase</fullName>
    </submittedName>
</protein>
<comment type="caution">
    <text evidence="5">The sequence shown here is derived from an EMBL/GenBank/DDBJ whole genome shotgun (WGS) entry which is preliminary data.</text>
</comment>